<evidence type="ECO:0000256" key="1">
    <source>
        <dbReference type="SAM" id="MobiDB-lite"/>
    </source>
</evidence>
<comment type="caution">
    <text evidence="2">The sequence shown here is derived from an EMBL/GenBank/DDBJ whole genome shotgun (WGS) entry which is preliminary data.</text>
</comment>
<dbReference type="EMBL" id="JAAVMX010000003">
    <property type="protein sequence ID" value="KAF4510631.1"/>
    <property type="molecule type" value="Genomic_DNA"/>
</dbReference>
<sequence>MGVMPRWKRRDLRPRRRQQSIATAATTMTEGMMVARAMVTVQPGAWHAIPSASWLPRGGSDGSGTVGCLWRQDGHADGCNQSSRREMEDGAGLGGSEKRGKREEGERELWSMTKKSRTDKSRTDRSRTKDQEEGTEYF</sequence>
<protein>
    <submittedName>
        <fullName evidence="2">Uncharacterized protein</fullName>
    </submittedName>
</protein>
<dbReference type="Proteomes" id="UP000557566">
    <property type="component" value="Unassembled WGS sequence"/>
</dbReference>
<dbReference type="AlphaFoldDB" id="A0A8H4PUJ4"/>
<feature type="compositionally biased region" description="Basic and acidic residues" evidence="1">
    <location>
        <begin position="116"/>
        <end position="132"/>
    </location>
</feature>
<accession>A0A8H4PUJ4</accession>
<evidence type="ECO:0000313" key="3">
    <source>
        <dbReference type="Proteomes" id="UP000557566"/>
    </source>
</evidence>
<evidence type="ECO:0000313" key="2">
    <source>
        <dbReference type="EMBL" id="KAF4510631.1"/>
    </source>
</evidence>
<keyword evidence="3" id="KW-1185">Reference proteome</keyword>
<organism evidence="2 3">
    <name type="scientific">Ophiocordyceps sinensis</name>
    <dbReference type="NCBI Taxonomy" id="72228"/>
    <lineage>
        <taxon>Eukaryota</taxon>
        <taxon>Fungi</taxon>
        <taxon>Dikarya</taxon>
        <taxon>Ascomycota</taxon>
        <taxon>Pezizomycotina</taxon>
        <taxon>Sordariomycetes</taxon>
        <taxon>Hypocreomycetidae</taxon>
        <taxon>Hypocreales</taxon>
        <taxon>Ophiocordycipitaceae</taxon>
        <taxon>Ophiocordyceps</taxon>
    </lineage>
</organism>
<reference evidence="2 3" key="1">
    <citation type="journal article" date="2020" name="Genome Biol. Evol.">
        <title>A new high-quality draft genome assembly of the Chinese cordyceps Ophiocordyceps sinensis.</title>
        <authorList>
            <person name="Shu R."/>
            <person name="Zhang J."/>
            <person name="Meng Q."/>
            <person name="Zhang H."/>
            <person name="Zhou G."/>
            <person name="Li M."/>
            <person name="Wu P."/>
            <person name="Zhao Y."/>
            <person name="Chen C."/>
            <person name="Qin Q."/>
        </authorList>
    </citation>
    <scope>NUCLEOTIDE SEQUENCE [LARGE SCALE GENOMIC DNA]</scope>
    <source>
        <strain evidence="2 3">IOZ07</strain>
    </source>
</reference>
<proteinExistence type="predicted"/>
<gene>
    <name evidence="2" type="ORF">G6O67_002507</name>
</gene>
<feature type="compositionally biased region" description="Basic and acidic residues" evidence="1">
    <location>
        <begin position="96"/>
        <end position="109"/>
    </location>
</feature>
<name>A0A8H4PUJ4_9HYPO</name>
<feature type="region of interest" description="Disordered" evidence="1">
    <location>
        <begin position="55"/>
        <end position="138"/>
    </location>
</feature>